<evidence type="ECO:0000256" key="1">
    <source>
        <dbReference type="SAM" id="MobiDB-lite"/>
    </source>
</evidence>
<dbReference type="HOGENOM" id="CLU_1750870_0_0_1"/>
<name>A0A0C2J3E7_9PEZI</name>
<dbReference type="AlphaFoldDB" id="A0A0C2J3E7"/>
<feature type="compositionally biased region" description="Basic residues" evidence="1">
    <location>
        <begin position="53"/>
        <end position="73"/>
    </location>
</feature>
<dbReference type="OrthoDB" id="10563213at2759"/>
<feature type="compositionally biased region" description="Basic and acidic residues" evidence="1">
    <location>
        <begin position="1"/>
        <end position="11"/>
    </location>
</feature>
<sequence>MATKSPRDIRALRRTSRLGSSHGNDEGITSTVQVSPRRTTGQLRLPTPAASTTKRRVKRTTAASRRSKSKRPAKSSARNCTESDASLDPSSHDHESFSPTDYVVLQSVETARKNVDAPMSGRQIGNEKQRHNVDNIVSILSKTKGTRDH</sequence>
<dbReference type="VEuPathDB" id="FungiDB:SPBR_02076"/>
<gene>
    <name evidence="2" type="ORF">SPBR_02076</name>
</gene>
<dbReference type="Proteomes" id="UP000031575">
    <property type="component" value="Unassembled WGS sequence"/>
</dbReference>
<comment type="caution">
    <text evidence="2">The sequence shown here is derived from an EMBL/GenBank/DDBJ whole genome shotgun (WGS) entry which is preliminary data.</text>
</comment>
<organism evidence="2 3">
    <name type="scientific">Sporothrix brasiliensis 5110</name>
    <dbReference type="NCBI Taxonomy" id="1398154"/>
    <lineage>
        <taxon>Eukaryota</taxon>
        <taxon>Fungi</taxon>
        <taxon>Dikarya</taxon>
        <taxon>Ascomycota</taxon>
        <taxon>Pezizomycotina</taxon>
        <taxon>Sordariomycetes</taxon>
        <taxon>Sordariomycetidae</taxon>
        <taxon>Ophiostomatales</taxon>
        <taxon>Ophiostomataceae</taxon>
        <taxon>Sporothrix</taxon>
    </lineage>
</organism>
<feature type="compositionally biased region" description="Polar residues" evidence="1">
    <location>
        <begin position="17"/>
        <end position="42"/>
    </location>
</feature>
<keyword evidence="3" id="KW-1185">Reference proteome</keyword>
<feature type="region of interest" description="Disordered" evidence="1">
    <location>
        <begin position="1"/>
        <end position="133"/>
    </location>
</feature>
<dbReference type="GeneID" id="63675306"/>
<evidence type="ECO:0000313" key="3">
    <source>
        <dbReference type="Proteomes" id="UP000031575"/>
    </source>
</evidence>
<protein>
    <submittedName>
        <fullName evidence="2">Uncharacterized protein</fullName>
    </submittedName>
</protein>
<reference evidence="2 3" key="1">
    <citation type="journal article" date="2014" name="BMC Genomics">
        <title>Comparative genomics of the major fungal agents of human and animal Sporotrichosis: Sporothrix schenckii and Sporothrix brasiliensis.</title>
        <authorList>
            <person name="Teixeira M.M."/>
            <person name="de Almeida L.G."/>
            <person name="Kubitschek-Barreira P."/>
            <person name="Alves F.L."/>
            <person name="Kioshima E.S."/>
            <person name="Abadio A.K."/>
            <person name="Fernandes L."/>
            <person name="Derengowski L.S."/>
            <person name="Ferreira K.S."/>
            <person name="Souza R.C."/>
            <person name="Ruiz J.C."/>
            <person name="de Andrade N.C."/>
            <person name="Paes H.C."/>
            <person name="Nicola A.M."/>
            <person name="Albuquerque P."/>
            <person name="Gerber A.L."/>
            <person name="Martins V.P."/>
            <person name="Peconick L.D."/>
            <person name="Neto A.V."/>
            <person name="Chaucanez C.B."/>
            <person name="Silva P.A."/>
            <person name="Cunha O.L."/>
            <person name="de Oliveira F.F."/>
            <person name="dos Santos T.C."/>
            <person name="Barros A.L."/>
            <person name="Soares M.A."/>
            <person name="de Oliveira L.M."/>
            <person name="Marini M.M."/>
            <person name="Villalobos-Duno H."/>
            <person name="Cunha M.M."/>
            <person name="de Hoog S."/>
            <person name="da Silveira J.F."/>
            <person name="Henrissat B."/>
            <person name="Nino-Vega G.A."/>
            <person name="Cisalpino P.S."/>
            <person name="Mora-Montes H.M."/>
            <person name="Almeida S.R."/>
            <person name="Stajich J.E."/>
            <person name="Lopes-Bezerra L.M."/>
            <person name="Vasconcelos A.T."/>
            <person name="Felipe M.S."/>
        </authorList>
    </citation>
    <scope>NUCLEOTIDE SEQUENCE [LARGE SCALE GENOMIC DNA]</scope>
    <source>
        <strain evidence="2 3">5110</strain>
    </source>
</reference>
<evidence type="ECO:0000313" key="2">
    <source>
        <dbReference type="EMBL" id="KIH91577.1"/>
    </source>
</evidence>
<dbReference type="RefSeq" id="XP_040619587.1">
    <property type="nucleotide sequence ID" value="XM_040760385.1"/>
</dbReference>
<accession>A0A0C2J3E7</accession>
<proteinExistence type="predicted"/>
<dbReference type="EMBL" id="AWTV01000007">
    <property type="protein sequence ID" value="KIH91577.1"/>
    <property type="molecule type" value="Genomic_DNA"/>
</dbReference>